<feature type="region of interest" description="Disordered" evidence="1">
    <location>
        <begin position="319"/>
        <end position="339"/>
    </location>
</feature>
<evidence type="ECO:0000313" key="4">
    <source>
        <dbReference type="Proteomes" id="UP000799536"/>
    </source>
</evidence>
<evidence type="ECO:0000259" key="2">
    <source>
        <dbReference type="PROSITE" id="PS00028"/>
    </source>
</evidence>
<accession>A0A9P4MWT2</accession>
<protein>
    <recommendedName>
        <fullName evidence="2">C2H2-type domain-containing protein</fullName>
    </recommendedName>
</protein>
<name>A0A9P4MWT2_9PLEO</name>
<evidence type="ECO:0000256" key="1">
    <source>
        <dbReference type="SAM" id="MobiDB-lite"/>
    </source>
</evidence>
<comment type="caution">
    <text evidence="3">The sequence shown here is derived from an EMBL/GenBank/DDBJ whole genome shotgun (WGS) entry which is preliminary data.</text>
</comment>
<dbReference type="InterPro" id="IPR036236">
    <property type="entry name" value="Znf_C2H2_sf"/>
</dbReference>
<organism evidence="3 4">
    <name type="scientific">Delitschia confertaspora ATCC 74209</name>
    <dbReference type="NCBI Taxonomy" id="1513339"/>
    <lineage>
        <taxon>Eukaryota</taxon>
        <taxon>Fungi</taxon>
        <taxon>Dikarya</taxon>
        <taxon>Ascomycota</taxon>
        <taxon>Pezizomycotina</taxon>
        <taxon>Dothideomycetes</taxon>
        <taxon>Pleosporomycetidae</taxon>
        <taxon>Pleosporales</taxon>
        <taxon>Delitschiaceae</taxon>
        <taxon>Delitschia</taxon>
    </lineage>
</organism>
<dbReference type="Proteomes" id="UP000799536">
    <property type="component" value="Unassembled WGS sequence"/>
</dbReference>
<feature type="compositionally biased region" description="Basic residues" evidence="1">
    <location>
        <begin position="327"/>
        <end position="336"/>
    </location>
</feature>
<dbReference type="AlphaFoldDB" id="A0A9P4MWT2"/>
<dbReference type="OrthoDB" id="10018191at2759"/>
<proteinExistence type="predicted"/>
<dbReference type="Gene3D" id="3.30.160.60">
    <property type="entry name" value="Classic Zinc Finger"/>
    <property type="match status" value="1"/>
</dbReference>
<evidence type="ECO:0000313" key="3">
    <source>
        <dbReference type="EMBL" id="KAF2202493.1"/>
    </source>
</evidence>
<dbReference type="SUPFAM" id="SSF57667">
    <property type="entry name" value="beta-beta-alpha zinc fingers"/>
    <property type="match status" value="1"/>
</dbReference>
<dbReference type="PROSITE" id="PS00028">
    <property type="entry name" value="ZINC_FINGER_C2H2_1"/>
    <property type="match status" value="1"/>
</dbReference>
<reference evidence="3" key="1">
    <citation type="journal article" date="2020" name="Stud. Mycol.">
        <title>101 Dothideomycetes genomes: a test case for predicting lifestyles and emergence of pathogens.</title>
        <authorList>
            <person name="Haridas S."/>
            <person name="Albert R."/>
            <person name="Binder M."/>
            <person name="Bloem J."/>
            <person name="Labutti K."/>
            <person name="Salamov A."/>
            <person name="Andreopoulos B."/>
            <person name="Baker S."/>
            <person name="Barry K."/>
            <person name="Bills G."/>
            <person name="Bluhm B."/>
            <person name="Cannon C."/>
            <person name="Castanera R."/>
            <person name="Culley D."/>
            <person name="Daum C."/>
            <person name="Ezra D."/>
            <person name="Gonzalez J."/>
            <person name="Henrissat B."/>
            <person name="Kuo A."/>
            <person name="Liang C."/>
            <person name="Lipzen A."/>
            <person name="Lutzoni F."/>
            <person name="Magnuson J."/>
            <person name="Mondo S."/>
            <person name="Nolan M."/>
            <person name="Ohm R."/>
            <person name="Pangilinan J."/>
            <person name="Park H.-J."/>
            <person name="Ramirez L."/>
            <person name="Alfaro M."/>
            <person name="Sun H."/>
            <person name="Tritt A."/>
            <person name="Yoshinaga Y."/>
            <person name="Zwiers L.-H."/>
            <person name="Turgeon B."/>
            <person name="Goodwin S."/>
            <person name="Spatafora J."/>
            <person name="Crous P."/>
            <person name="Grigoriev I."/>
        </authorList>
    </citation>
    <scope>NUCLEOTIDE SEQUENCE</scope>
    <source>
        <strain evidence="3">ATCC 74209</strain>
    </source>
</reference>
<feature type="domain" description="C2H2-type" evidence="2">
    <location>
        <begin position="415"/>
        <end position="437"/>
    </location>
</feature>
<gene>
    <name evidence="3" type="ORF">GQ43DRAFT_430729</name>
</gene>
<dbReference type="InterPro" id="IPR013087">
    <property type="entry name" value="Znf_C2H2_type"/>
</dbReference>
<sequence length="495" mass="55148">MCTMEFQQMDPNDGYHTPQPGPFASGLMPPVNTSAYEGRRDSIVSLQPPLSYAHSCTSELLSQGEFSMPVTPCLQMSPIGGDSRHIDFMRRYEAKQRNEFARKPFDGFSQVAPMALAQLENIYDSSWALVPHRDDDAHQPIHGLSFQHNEILSAATDWNSAFHALVSQPLGLDQSTGITADSSERDNLSNVPITNNTIPYSQQELPTGLPMWSYSELKRGMSLGDSQGAHAFFPQTIMPMETMVNFDGEYVQSQSNSMNISLNNSFSPHDSCTSPILSSSMLASSKPVSHREVKDELGVNNNGEICERTICISRTRGKAIKEERRGKSGPKSHSRPMKVQTQIVKGIQLTTDFEIQDVCTDKNGRRHRAHGPTKPKQVCGVVLEDGRICRAAFDKSEHFKRHQDTHNPSKKTFPCIVPGCEKVFGRSDNCNAHFITHASIPGKRLGRNCKYTNISVQELLVMCNGDKGKEEKIIRGYEKEVAKLRAKKLYDGPRS</sequence>
<keyword evidence="4" id="KW-1185">Reference proteome</keyword>
<dbReference type="EMBL" id="ML993935">
    <property type="protein sequence ID" value="KAF2202493.1"/>
    <property type="molecule type" value="Genomic_DNA"/>
</dbReference>
<dbReference type="PROSITE" id="PS50890">
    <property type="entry name" value="PUA"/>
    <property type="match status" value="1"/>
</dbReference>